<name>A0AAD5SM07_9FUNG</name>
<sequence length="138" mass="15785">MSAPSDRPQTLSRQASEVANSAIIYEVNLSVPKDKADDYVLWLRGFTKEVCATIDGFTGVQVFTQPKPVGLHWLSEEGAAKVLLIQAYFTVHYHIDSQQQLDAYLNDHQERVAEAEQRRFQFLVTSRRILRLQFSTIE</sequence>
<dbReference type="AlphaFoldDB" id="A0AAD5SM07"/>
<dbReference type="InterPro" id="IPR025563">
    <property type="entry name" value="DUF4286"/>
</dbReference>
<keyword evidence="2" id="KW-1185">Reference proteome</keyword>
<comment type="caution">
    <text evidence="1">The sequence shown here is derived from an EMBL/GenBank/DDBJ whole genome shotgun (WGS) entry which is preliminary data.</text>
</comment>
<dbReference type="Proteomes" id="UP001212841">
    <property type="component" value="Unassembled WGS sequence"/>
</dbReference>
<proteinExistence type="predicted"/>
<protein>
    <submittedName>
        <fullName evidence="1">Uncharacterized protein</fullName>
    </submittedName>
</protein>
<reference evidence="1" key="1">
    <citation type="submission" date="2020-05" db="EMBL/GenBank/DDBJ databases">
        <title>Phylogenomic resolution of chytrid fungi.</title>
        <authorList>
            <person name="Stajich J.E."/>
            <person name="Amses K."/>
            <person name="Simmons R."/>
            <person name="Seto K."/>
            <person name="Myers J."/>
            <person name="Bonds A."/>
            <person name="Quandt C.A."/>
            <person name="Barry K."/>
            <person name="Liu P."/>
            <person name="Grigoriev I."/>
            <person name="Longcore J.E."/>
            <person name="James T.Y."/>
        </authorList>
    </citation>
    <scope>NUCLEOTIDE SEQUENCE</scope>
    <source>
        <strain evidence="1">JEL0318</strain>
    </source>
</reference>
<evidence type="ECO:0000313" key="1">
    <source>
        <dbReference type="EMBL" id="KAJ3056542.1"/>
    </source>
</evidence>
<accession>A0AAD5SM07</accession>
<evidence type="ECO:0000313" key="2">
    <source>
        <dbReference type="Proteomes" id="UP001212841"/>
    </source>
</evidence>
<organism evidence="1 2">
    <name type="scientific">Rhizophlyctis rosea</name>
    <dbReference type="NCBI Taxonomy" id="64517"/>
    <lineage>
        <taxon>Eukaryota</taxon>
        <taxon>Fungi</taxon>
        <taxon>Fungi incertae sedis</taxon>
        <taxon>Chytridiomycota</taxon>
        <taxon>Chytridiomycota incertae sedis</taxon>
        <taxon>Chytridiomycetes</taxon>
        <taxon>Rhizophlyctidales</taxon>
        <taxon>Rhizophlyctidaceae</taxon>
        <taxon>Rhizophlyctis</taxon>
    </lineage>
</organism>
<dbReference type="Pfam" id="PF14114">
    <property type="entry name" value="DUF4286"/>
    <property type="match status" value="1"/>
</dbReference>
<dbReference type="EMBL" id="JADGJD010000029">
    <property type="protein sequence ID" value="KAJ3056542.1"/>
    <property type="molecule type" value="Genomic_DNA"/>
</dbReference>
<gene>
    <name evidence="1" type="ORF">HK097_006175</name>
</gene>